<reference evidence="2" key="2">
    <citation type="submission" date="2022-01" db="EMBL/GenBank/DDBJ databases">
        <authorList>
            <person name="Yamashiro T."/>
            <person name="Shiraishi A."/>
            <person name="Satake H."/>
            <person name="Nakayama K."/>
        </authorList>
    </citation>
    <scope>NUCLEOTIDE SEQUENCE</scope>
</reference>
<evidence type="ECO:0000256" key="1">
    <source>
        <dbReference type="SAM" id="MobiDB-lite"/>
    </source>
</evidence>
<reference evidence="2" key="1">
    <citation type="journal article" date="2022" name="Int. J. Mol. Sci.">
        <title>Draft Genome of Tanacetum Coccineum: Genomic Comparison of Closely Related Tanacetum-Family Plants.</title>
        <authorList>
            <person name="Yamashiro T."/>
            <person name="Shiraishi A."/>
            <person name="Nakayama K."/>
            <person name="Satake H."/>
        </authorList>
    </citation>
    <scope>NUCLEOTIDE SEQUENCE</scope>
</reference>
<protein>
    <submittedName>
        <fullName evidence="2">Uncharacterized protein</fullName>
    </submittedName>
</protein>
<feature type="region of interest" description="Disordered" evidence="1">
    <location>
        <begin position="120"/>
        <end position="144"/>
    </location>
</feature>
<feature type="region of interest" description="Disordered" evidence="1">
    <location>
        <begin position="47"/>
        <end position="71"/>
    </location>
</feature>
<accession>A0ABQ4Y025</accession>
<organism evidence="2 3">
    <name type="scientific">Tanacetum coccineum</name>
    <dbReference type="NCBI Taxonomy" id="301880"/>
    <lineage>
        <taxon>Eukaryota</taxon>
        <taxon>Viridiplantae</taxon>
        <taxon>Streptophyta</taxon>
        <taxon>Embryophyta</taxon>
        <taxon>Tracheophyta</taxon>
        <taxon>Spermatophyta</taxon>
        <taxon>Magnoliopsida</taxon>
        <taxon>eudicotyledons</taxon>
        <taxon>Gunneridae</taxon>
        <taxon>Pentapetalae</taxon>
        <taxon>asterids</taxon>
        <taxon>campanulids</taxon>
        <taxon>Asterales</taxon>
        <taxon>Asteraceae</taxon>
        <taxon>Asteroideae</taxon>
        <taxon>Anthemideae</taxon>
        <taxon>Anthemidinae</taxon>
        <taxon>Tanacetum</taxon>
    </lineage>
</organism>
<feature type="compositionally biased region" description="Basic and acidic residues" evidence="1">
    <location>
        <begin position="61"/>
        <end position="71"/>
    </location>
</feature>
<evidence type="ECO:0000313" key="2">
    <source>
        <dbReference type="EMBL" id="GJS70501.1"/>
    </source>
</evidence>
<proteinExistence type="predicted"/>
<comment type="caution">
    <text evidence="2">The sequence shown here is derived from an EMBL/GenBank/DDBJ whole genome shotgun (WGS) entry which is preliminary data.</text>
</comment>
<gene>
    <name evidence="2" type="ORF">Tco_0703342</name>
</gene>
<evidence type="ECO:0000313" key="3">
    <source>
        <dbReference type="Proteomes" id="UP001151760"/>
    </source>
</evidence>
<sequence length="144" mass="16222">MRLGCAEMKVATWDDLAFKLIILGWKVSDIHKRTKIEANRTKPIMDLERAGKIESDDDDERGCRCRMDEHGPENERDVTYEMLLDIVRRRKDRVVWMLGGGDGMRGGFDDRGGSLVIDTDGVASGARVPEDRGEGRSIRAESGR</sequence>
<keyword evidence="3" id="KW-1185">Reference proteome</keyword>
<dbReference type="EMBL" id="BQNB010009939">
    <property type="protein sequence ID" value="GJS70501.1"/>
    <property type="molecule type" value="Genomic_DNA"/>
</dbReference>
<dbReference type="Proteomes" id="UP001151760">
    <property type="component" value="Unassembled WGS sequence"/>
</dbReference>
<feature type="compositionally biased region" description="Basic and acidic residues" evidence="1">
    <location>
        <begin position="128"/>
        <end position="144"/>
    </location>
</feature>
<name>A0ABQ4Y025_9ASTR</name>